<evidence type="ECO:0000313" key="2">
    <source>
        <dbReference type="EMBL" id="MCY1080591.1"/>
    </source>
</evidence>
<proteinExistence type="predicted"/>
<sequence length="196" mass="20380">MFARFRNPPPRGLTLIETAMLLAIAAVVIAGGLTLYLATSNQRKLADTEMLTTSAVQKISDLYQGKSMTGLDNRTAVAIGALPSSYEAADGSGYNLPIANAKMTFGSTNFSPGPDLGIIHVGPLSSEACIALGKLNLGDVVEYVIVNKDADFTGTDKAALATQSIKDINGVISISAISIACADGSSCVHYYLTTNS</sequence>
<comment type="caution">
    <text evidence="2">The sequence shown here is derived from an EMBL/GenBank/DDBJ whole genome shotgun (WGS) entry which is preliminary data.</text>
</comment>
<name>A0ABT4AG83_9BACT</name>
<dbReference type="InterPro" id="IPR012902">
    <property type="entry name" value="N_methyl_site"/>
</dbReference>
<dbReference type="PROSITE" id="PS00409">
    <property type="entry name" value="PROKAR_NTER_METHYL"/>
    <property type="match status" value="1"/>
</dbReference>
<dbReference type="EMBL" id="JAPNKA010000001">
    <property type="protein sequence ID" value="MCY1080591.1"/>
    <property type="molecule type" value="Genomic_DNA"/>
</dbReference>
<reference evidence="2 3" key="1">
    <citation type="submission" date="2022-11" db="EMBL/GenBank/DDBJ databases">
        <title>Minimal conservation of predation-associated metabolite biosynthetic gene clusters underscores biosynthetic potential of Myxococcota including descriptions for ten novel species: Archangium lansinium sp. nov., Myxococcus landrumus sp. nov., Nannocystis bai.</title>
        <authorList>
            <person name="Ahearne A."/>
            <person name="Stevens C."/>
            <person name="Phillips K."/>
        </authorList>
    </citation>
    <scope>NUCLEOTIDE SEQUENCE [LARGE SCALE GENOMIC DNA]</scope>
    <source>
        <strain evidence="2 3">MIWBW</strain>
    </source>
</reference>
<dbReference type="Proteomes" id="UP001207654">
    <property type="component" value="Unassembled WGS sequence"/>
</dbReference>
<protein>
    <recommendedName>
        <fullName evidence="4">Prepilin-type N-terminal cleavage/methylation domain-containing protein</fullName>
    </recommendedName>
</protein>
<keyword evidence="1" id="KW-1133">Transmembrane helix</keyword>
<accession>A0ABT4AG83</accession>
<organism evidence="2 3">
    <name type="scientific">Archangium lansingense</name>
    <dbReference type="NCBI Taxonomy" id="2995310"/>
    <lineage>
        <taxon>Bacteria</taxon>
        <taxon>Pseudomonadati</taxon>
        <taxon>Myxococcota</taxon>
        <taxon>Myxococcia</taxon>
        <taxon>Myxococcales</taxon>
        <taxon>Cystobacterineae</taxon>
        <taxon>Archangiaceae</taxon>
        <taxon>Archangium</taxon>
    </lineage>
</organism>
<evidence type="ECO:0000256" key="1">
    <source>
        <dbReference type="SAM" id="Phobius"/>
    </source>
</evidence>
<keyword evidence="3" id="KW-1185">Reference proteome</keyword>
<feature type="transmembrane region" description="Helical" evidence="1">
    <location>
        <begin position="20"/>
        <end position="38"/>
    </location>
</feature>
<keyword evidence="1" id="KW-0812">Transmembrane</keyword>
<dbReference type="Gene3D" id="3.30.1690.10">
    <property type="entry name" value="TcpA-like pilin"/>
    <property type="match status" value="1"/>
</dbReference>
<evidence type="ECO:0000313" key="3">
    <source>
        <dbReference type="Proteomes" id="UP001207654"/>
    </source>
</evidence>
<gene>
    <name evidence="2" type="ORF">OV287_39725</name>
</gene>
<evidence type="ECO:0008006" key="4">
    <source>
        <dbReference type="Google" id="ProtNLM"/>
    </source>
</evidence>
<dbReference type="RefSeq" id="WP_267539246.1">
    <property type="nucleotide sequence ID" value="NZ_JAPNKA010000001.1"/>
</dbReference>
<keyword evidence="1" id="KW-0472">Membrane</keyword>